<feature type="transmembrane region" description="Helical" evidence="1">
    <location>
        <begin position="12"/>
        <end position="32"/>
    </location>
</feature>
<feature type="transmembrane region" description="Helical" evidence="1">
    <location>
        <begin position="220"/>
        <end position="242"/>
    </location>
</feature>
<dbReference type="InterPro" id="IPR011435">
    <property type="entry name" value="UmpAB"/>
</dbReference>
<keyword evidence="1" id="KW-0472">Membrane</keyword>
<reference evidence="2" key="1">
    <citation type="submission" date="2019-08" db="EMBL/GenBank/DDBJ databases">
        <authorList>
            <person name="Kucharzyk K."/>
            <person name="Murdoch R.W."/>
            <person name="Higgins S."/>
            <person name="Loffler F."/>
        </authorList>
    </citation>
    <scope>NUCLEOTIDE SEQUENCE</scope>
</reference>
<keyword evidence="1" id="KW-0812">Transmembrane</keyword>
<gene>
    <name evidence="2" type="ORF">SDC9_102626</name>
</gene>
<keyword evidence="1" id="KW-1133">Transmembrane helix</keyword>
<feature type="transmembrane region" description="Helical" evidence="1">
    <location>
        <begin position="157"/>
        <end position="174"/>
    </location>
</feature>
<name>A0A645ARY5_9ZZZZ</name>
<proteinExistence type="predicted"/>
<protein>
    <recommendedName>
        <fullName evidence="3">DUF1538 domain-containing protein</fullName>
    </recommendedName>
</protein>
<feature type="transmembrane region" description="Helical" evidence="1">
    <location>
        <begin position="353"/>
        <end position="375"/>
    </location>
</feature>
<comment type="caution">
    <text evidence="2">The sequence shown here is derived from an EMBL/GenBank/DDBJ whole genome shotgun (WGS) entry which is preliminary data.</text>
</comment>
<feature type="transmembrane region" description="Helical" evidence="1">
    <location>
        <begin position="69"/>
        <end position="88"/>
    </location>
</feature>
<feature type="transmembrane region" description="Helical" evidence="1">
    <location>
        <begin position="100"/>
        <end position="120"/>
    </location>
</feature>
<dbReference type="AlphaFoldDB" id="A0A645ARY5"/>
<feature type="transmembrane region" description="Helical" evidence="1">
    <location>
        <begin position="39"/>
        <end position="63"/>
    </location>
</feature>
<organism evidence="2">
    <name type="scientific">bioreactor metagenome</name>
    <dbReference type="NCBI Taxonomy" id="1076179"/>
    <lineage>
        <taxon>unclassified sequences</taxon>
        <taxon>metagenomes</taxon>
        <taxon>ecological metagenomes</taxon>
    </lineage>
</organism>
<feature type="transmembrane region" description="Helical" evidence="1">
    <location>
        <begin position="263"/>
        <end position="285"/>
    </location>
</feature>
<feature type="transmembrane region" description="Helical" evidence="1">
    <location>
        <begin position="321"/>
        <end position="341"/>
    </location>
</feature>
<dbReference type="EMBL" id="VSSQ01015457">
    <property type="protein sequence ID" value="MPM55829.1"/>
    <property type="molecule type" value="Genomic_DNA"/>
</dbReference>
<feature type="transmembrane region" description="Helical" evidence="1">
    <location>
        <begin position="186"/>
        <end position="208"/>
    </location>
</feature>
<dbReference type="Pfam" id="PF07556">
    <property type="entry name" value="DUF1538"/>
    <property type="match status" value="2"/>
</dbReference>
<evidence type="ECO:0000256" key="1">
    <source>
        <dbReference type="SAM" id="Phobius"/>
    </source>
</evidence>
<evidence type="ECO:0008006" key="3">
    <source>
        <dbReference type="Google" id="ProtNLM"/>
    </source>
</evidence>
<feature type="transmembrane region" description="Helical" evidence="1">
    <location>
        <begin position="291"/>
        <end position="309"/>
    </location>
</feature>
<evidence type="ECO:0000313" key="2">
    <source>
        <dbReference type="EMBL" id="MPM55829.1"/>
    </source>
</evidence>
<accession>A0A645ARY5</accession>
<sequence>MTGAALTKMNLVLVVSFGVASLVAIGLLRIVYNFPLYKLLTILYLVIFGFSLLVTPDLLAIAFDSSGATTGAMTVPFILALSMGVSILKKDSKASEKDSFGLVAIASGGAILGVLIMGAIRQTGFDPSQTASLPASKVYEGILTPFIQYLPVVTHEVAIALLPILIIFLFYQIFTLKLPRRQLRHILFGLVYTLTGLILFLLGVNAGFMEVGRSVGAQLALLHPAYVVITGFILGTVTILAEPAVSVLTHQIEDVTSGYVKRSLVMGALAFGVGVAVALSMLRILVPQLQLWHFLLPGYLIAILLMYFVPKLFVGIAFDSGGVASGPMTASFILAFSQGVAGAIEGANVMIDGFGVIAMVAMAPLIALQILGMIFRAKSGKDGLPHE</sequence>